<dbReference type="Proteomes" id="UP000198297">
    <property type="component" value="Unassembled WGS sequence"/>
</dbReference>
<dbReference type="InterPro" id="IPR016024">
    <property type="entry name" value="ARM-type_fold"/>
</dbReference>
<dbReference type="Gene3D" id="1.25.10.10">
    <property type="entry name" value="Leucine-rich Repeat Variant"/>
    <property type="match status" value="5"/>
</dbReference>
<dbReference type="PANTHER" id="PTHR12697:SF5">
    <property type="entry name" value="DEOXYHYPUSINE HYDROXYLASE"/>
    <property type="match status" value="1"/>
</dbReference>
<dbReference type="SMART" id="SM00567">
    <property type="entry name" value="EZ_HEAT"/>
    <property type="match status" value="5"/>
</dbReference>
<reference evidence="1 2" key="1">
    <citation type="submission" date="2017-06" db="EMBL/GenBank/DDBJ databases">
        <authorList>
            <person name="Kim H.J."/>
            <person name="Triplett B.A."/>
        </authorList>
    </citation>
    <scope>NUCLEOTIDE SEQUENCE [LARGE SCALE GENOMIC DNA]</scope>
    <source>
        <strain evidence="1 2">DSM 19316</strain>
    </source>
</reference>
<accession>A0A238YPR2</accession>
<dbReference type="AlphaFoldDB" id="A0A238YPR2"/>
<protein>
    <submittedName>
        <fullName evidence="1">HEAT repeat</fullName>
    </submittedName>
</protein>
<evidence type="ECO:0000313" key="1">
    <source>
        <dbReference type="EMBL" id="SNR73000.1"/>
    </source>
</evidence>
<dbReference type="RefSeq" id="WP_137708399.1">
    <property type="nucleotide sequence ID" value="NZ_FZNK01000016.1"/>
</dbReference>
<name>A0A238YPR2_HALEZ</name>
<dbReference type="PANTHER" id="PTHR12697">
    <property type="entry name" value="PBS LYASE HEAT-LIKE PROTEIN"/>
    <property type="match status" value="1"/>
</dbReference>
<dbReference type="InterPro" id="IPR011989">
    <property type="entry name" value="ARM-like"/>
</dbReference>
<dbReference type="GO" id="GO:0016491">
    <property type="term" value="F:oxidoreductase activity"/>
    <property type="evidence" value="ECO:0007669"/>
    <property type="project" value="TreeGrafter"/>
</dbReference>
<proteinExistence type="predicted"/>
<gene>
    <name evidence="1" type="ORF">SAMN06266787_11619</name>
</gene>
<dbReference type="EMBL" id="FZNK01000016">
    <property type="protein sequence ID" value="SNR73000.1"/>
    <property type="molecule type" value="Genomic_DNA"/>
</dbReference>
<dbReference type="InterPro" id="IPR004155">
    <property type="entry name" value="PBS_lyase_HEAT"/>
</dbReference>
<evidence type="ECO:0000313" key="2">
    <source>
        <dbReference type="Proteomes" id="UP000198297"/>
    </source>
</evidence>
<sequence length="732" mass="79356">MGPGDKGSEVASDLQALREKRRELEAIEGDFTYSQESLATICDLVAPELTRNFAEVENVSGKTALSVGICELGLSILASFTVDCPKKVAPRTDFLAQALSFEPSEDVRVLAADCLRIIAEEDASEVTEVLVHLFDAVNDSSWKVRQHSLSALTEAPEQAVDLPEVGTAIETRLEDDMWLVRAAAAKTVSALGVISPESVETTREQLIAALGDEEPDVRREAGVALARIAAGDPLSTVKRIDRLAIEGSPPRKRAGALRCADELCSRYPEHSTQLTSTVVTGLFAESEKVRSAAADVLETFARLLPGTRDRIVDELIEALDDDDWTVSSAAARGLAIIAEGFPERAEAFVDPLLSTLSRDSVLTRYYCGRSIARFVDAVPEVSEKVEAELTNRLMNGSLELRKSVASVCHEMDSGERRYSTSILSNLTRELTTGSPDGRAGAASGIAAMAYVNPELLEGCDPKKIAQPLLAERSRNSTAKEQYTRQMIAAAVLFAIEEDVFNTVPGVVREAHAILTETGTSASSEVRIFSTRAISQDAVFTQCESPESVVEYLLEMLSDPEDEVRLRAVSGLATATEHYHSIVAHHLGALENAVFDPVTDCRSAAVDAIGNIGSQIPRLRRRCLRSLAYALQDEPWQVQSEAIAGFHEIATVEIGVVVPYLSVLVNCLHHQHDLVGERSADTISRIIRSRQSIQINRALVPDLEQLLSHPQITPGGRTIAVELLSLTPSQMEG</sequence>
<organism evidence="1 2">
    <name type="scientific">Halorubrum ezzemoulense</name>
    <name type="common">Halorubrum chaoviator</name>
    <dbReference type="NCBI Taxonomy" id="337243"/>
    <lineage>
        <taxon>Archaea</taxon>
        <taxon>Methanobacteriati</taxon>
        <taxon>Methanobacteriota</taxon>
        <taxon>Stenosarchaea group</taxon>
        <taxon>Halobacteria</taxon>
        <taxon>Halobacteriales</taxon>
        <taxon>Haloferacaceae</taxon>
        <taxon>Halorubrum</taxon>
    </lineage>
</organism>
<dbReference type="SUPFAM" id="SSF48371">
    <property type="entry name" value="ARM repeat"/>
    <property type="match status" value="1"/>
</dbReference>